<dbReference type="EMBL" id="NNAY01004699">
    <property type="protein sequence ID" value="OXU17535.1"/>
    <property type="molecule type" value="Genomic_DNA"/>
</dbReference>
<organism evidence="1 2">
    <name type="scientific">Trichomalopsis sarcophagae</name>
    <dbReference type="NCBI Taxonomy" id="543379"/>
    <lineage>
        <taxon>Eukaryota</taxon>
        <taxon>Metazoa</taxon>
        <taxon>Ecdysozoa</taxon>
        <taxon>Arthropoda</taxon>
        <taxon>Hexapoda</taxon>
        <taxon>Insecta</taxon>
        <taxon>Pterygota</taxon>
        <taxon>Neoptera</taxon>
        <taxon>Endopterygota</taxon>
        <taxon>Hymenoptera</taxon>
        <taxon>Apocrita</taxon>
        <taxon>Proctotrupomorpha</taxon>
        <taxon>Chalcidoidea</taxon>
        <taxon>Pteromalidae</taxon>
        <taxon>Pteromalinae</taxon>
        <taxon>Trichomalopsis</taxon>
    </lineage>
</organism>
<dbReference type="AlphaFoldDB" id="A0A232EGQ6"/>
<gene>
    <name evidence="1" type="ORF">TSAR_003322</name>
</gene>
<keyword evidence="2" id="KW-1185">Reference proteome</keyword>
<sequence>MCITKIEFEKIRFWNEIELAFSRKSSSFTPHSSPLPTQFNFSQRVFSDSNRFKGVDSAVTSTYNRAALASNSSLHSITSAANENALARLRERYIGGAAAAKGQ</sequence>
<accession>A0A232EGQ6</accession>
<evidence type="ECO:0000313" key="1">
    <source>
        <dbReference type="EMBL" id="OXU17535.1"/>
    </source>
</evidence>
<name>A0A232EGQ6_9HYME</name>
<dbReference type="Proteomes" id="UP000215335">
    <property type="component" value="Unassembled WGS sequence"/>
</dbReference>
<feature type="non-terminal residue" evidence="1">
    <location>
        <position position="103"/>
    </location>
</feature>
<comment type="caution">
    <text evidence="1">The sequence shown here is derived from an EMBL/GenBank/DDBJ whole genome shotgun (WGS) entry which is preliminary data.</text>
</comment>
<evidence type="ECO:0000313" key="2">
    <source>
        <dbReference type="Proteomes" id="UP000215335"/>
    </source>
</evidence>
<reference evidence="1 2" key="1">
    <citation type="journal article" date="2017" name="Curr. Biol.">
        <title>The Evolution of Venom by Co-option of Single-Copy Genes.</title>
        <authorList>
            <person name="Martinson E.O."/>
            <person name="Mrinalini"/>
            <person name="Kelkar Y.D."/>
            <person name="Chang C.H."/>
            <person name="Werren J.H."/>
        </authorList>
    </citation>
    <scope>NUCLEOTIDE SEQUENCE [LARGE SCALE GENOMIC DNA]</scope>
    <source>
        <strain evidence="1 2">Alberta</strain>
        <tissue evidence="1">Whole body</tissue>
    </source>
</reference>
<proteinExistence type="predicted"/>
<protein>
    <submittedName>
        <fullName evidence="1">Uncharacterized protein</fullName>
    </submittedName>
</protein>